<sequence>MYNMTAVINRVIPEISYLFNKNSSPEKLRLSNSLSFCIPIRFVSFKSMSVISCIVKGSTGFNSGNLKSPLIMVSFEEWFTSLLRVLLPIVRVHSVRVKRNVPCKITSICLRGQT</sequence>
<organism evidence="1">
    <name type="scientific">Cacopsylla melanoneura</name>
    <dbReference type="NCBI Taxonomy" id="428564"/>
    <lineage>
        <taxon>Eukaryota</taxon>
        <taxon>Metazoa</taxon>
        <taxon>Ecdysozoa</taxon>
        <taxon>Arthropoda</taxon>
        <taxon>Hexapoda</taxon>
        <taxon>Insecta</taxon>
        <taxon>Pterygota</taxon>
        <taxon>Neoptera</taxon>
        <taxon>Paraneoptera</taxon>
        <taxon>Hemiptera</taxon>
        <taxon>Sternorrhyncha</taxon>
        <taxon>Psylloidea</taxon>
        <taxon>Psyllidae</taxon>
        <taxon>Psyllinae</taxon>
        <taxon>Cacopsylla</taxon>
    </lineage>
</organism>
<evidence type="ECO:0000313" key="1">
    <source>
        <dbReference type="EMBL" id="CAG6782414.1"/>
    </source>
</evidence>
<accession>A0A8D9FAJ3</accession>
<proteinExistence type="predicted"/>
<reference evidence="1" key="1">
    <citation type="submission" date="2021-05" db="EMBL/GenBank/DDBJ databases">
        <authorList>
            <person name="Alioto T."/>
            <person name="Alioto T."/>
            <person name="Gomez Garrido J."/>
        </authorList>
    </citation>
    <scope>NUCLEOTIDE SEQUENCE</scope>
</reference>
<protein>
    <submittedName>
        <fullName evidence="1">Uncharacterized protein</fullName>
    </submittedName>
</protein>
<name>A0A8D9FAJ3_9HEMI</name>
<dbReference type="AlphaFoldDB" id="A0A8D9FAJ3"/>
<dbReference type="EMBL" id="HBUF01627314">
    <property type="protein sequence ID" value="CAG6782414.1"/>
    <property type="molecule type" value="Transcribed_RNA"/>
</dbReference>